<name>V8CEF7_9HELI</name>
<feature type="domain" description="Predicted 3'-5' exonuclease PolB-like" evidence="2">
    <location>
        <begin position="125"/>
        <end position="301"/>
    </location>
</feature>
<dbReference type="GO" id="GO:0003676">
    <property type="term" value="F:nucleic acid binding"/>
    <property type="evidence" value="ECO:0007669"/>
    <property type="project" value="InterPro"/>
</dbReference>
<dbReference type="EMBL" id="AZJI01000001">
    <property type="protein sequence ID" value="ETD25116.1"/>
    <property type="molecule type" value="Genomic_DNA"/>
</dbReference>
<comment type="caution">
    <text evidence="3">The sequence shown here is derived from an EMBL/GenBank/DDBJ whole genome shotgun (WGS) entry which is preliminary data.</text>
</comment>
<evidence type="ECO:0000256" key="1">
    <source>
        <dbReference type="SAM" id="MobiDB-lite"/>
    </source>
</evidence>
<dbReference type="Gene3D" id="3.30.420.10">
    <property type="entry name" value="Ribonuclease H-like superfamily/Ribonuclease H"/>
    <property type="match status" value="1"/>
</dbReference>
<sequence length="310" mass="35571">MICVFDIETVPDIELVRQYYELDSSLSEVEVCQHAFSAQKEKSGSEFLPIYWHRVVSIASVICDEYGKFIKVGNFGKKSTQSMESNPTQSNTQSSPKTEVESGGKPNAVAETKPNADSSAFAHLADERAILSDFLRFINSKEPRLVSFNGRGFDLPTIMLRAMRYNLSAFGYFESENASKTKNKWENYRARYSEKWHTDLLECLGNFGSVRNLNLDNVCKMLGIVGKYEVSGGDVYNLYYDKKDIEKIDFYCQSDVLNTYWLYLKYAILKDELRLEDYAGILEDFKEKLPKDREYTQAFIANINAELENI</sequence>
<dbReference type="STRING" id="1357400.HMPREF2086_00451"/>
<dbReference type="Proteomes" id="UP000018731">
    <property type="component" value="Unassembled WGS sequence"/>
</dbReference>
<reference evidence="3 4" key="1">
    <citation type="journal article" date="2014" name="Genome Announc.">
        <title>Draft genome sequences of six enterohepatic helicobacter species isolated from humans and one from rhesus macaques.</title>
        <authorList>
            <person name="Shen Z."/>
            <person name="Sheh A."/>
            <person name="Young S.K."/>
            <person name="Abouelliel A."/>
            <person name="Ward D.V."/>
            <person name="Earl A.M."/>
            <person name="Fox J.G."/>
        </authorList>
    </citation>
    <scope>NUCLEOTIDE SEQUENCE [LARGE SCALE GENOMIC DNA]</scope>
    <source>
        <strain evidence="3 4">MIT 99-5501</strain>
    </source>
</reference>
<dbReference type="AlphaFoldDB" id="V8CEF7"/>
<evidence type="ECO:0000313" key="3">
    <source>
        <dbReference type="EMBL" id="ETD25116.1"/>
    </source>
</evidence>
<dbReference type="HOGENOM" id="CLU_069554_0_0_7"/>
<dbReference type="InterPro" id="IPR019288">
    <property type="entry name" value="3'-5'_exonuclease_PolB-like"/>
</dbReference>
<dbReference type="Pfam" id="PF10108">
    <property type="entry name" value="DNA_pol_B_exo2"/>
    <property type="match status" value="1"/>
</dbReference>
<feature type="region of interest" description="Disordered" evidence="1">
    <location>
        <begin position="79"/>
        <end position="113"/>
    </location>
</feature>
<gene>
    <name evidence="3" type="ORF">HMPREF2086_00451</name>
</gene>
<feature type="compositionally biased region" description="Polar residues" evidence="1">
    <location>
        <begin position="79"/>
        <end position="97"/>
    </location>
</feature>
<dbReference type="eggNOG" id="COG3298">
    <property type="taxonomic scope" value="Bacteria"/>
</dbReference>
<evidence type="ECO:0000259" key="2">
    <source>
        <dbReference type="Pfam" id="PF10108"/>
    </source>
</evidence>
<dbReference type="CDD" id="cd05782">
    <property type="entry name" value="DNA_polB_like1_exo"/>
    <property type="match status" value="1"/>
</dbReference>
<dbReference type="SUPFAM" id="SSF53098">
    <property type="entry name" value="Ribonuclease H-like"/>
    <property type="match status" value="1"/>
</dbReference>
<accession>V8CEF7</accession>
<organism evidence="3 4">
    <name type="scientific">Helicobacter macacae MIT 99-5501</name>
    <dbReference type="NCBI Taxonomy" id="1357400"/>
    <lineage>
        <taxon>Bacteria</taxon>
        <taxon>Pseudomonadati</taxon>
        <taxon>Campylobacterota</taxon>
        <taxon>Epsilonproteobacteria</taxon>
        <taxon>Campylobacterales</taxon>
        <taxon>Helicobacteraceae</taxon>
        <taxon>Helicobacter</taxon>
    </lineage>
</organism>
<proteinExistence type="predicted"/>
<keyword evidence="4" id="KW-1185">Reference proteome</keyword>
<dbReference type="OrthoDB" id="13288at2"/>
<dbReference type="InterPro" id="IPR012337">
    <property type="entry name" value="RNaseH-like_sf"/>
</dbReference>
<dbReference type="InterPro" id="IPR036397">
    <property type="entry name" value="RNaseH_sf"/>
</dbReference>
<evidence type="ECO:0000313" key="4">
    <source>
        <dbReference type="Proteomes" id="UP000018731"/>
    </source>
</evidence>
<dbReference type="RefSeq" id="WP_023927139.1">
    <property type="nucleotide sequence ID" value="NZ_KI669454.1"/>
</dbReference>
<protein>
    <recommendedName>
        <fullName evidence="2">Predicted 3'-5' exonuclease PolB-like domain-containing protein</fullName>
    </recommendedName>
</protein>
<dbReference type="PATRIC" id="fig|1357400.3.peg.608"/>